<dbReference type="InterPro" id="IPR022190">
    <property type="entry name" value="DUF3716"/>
</dbReference>
<evidence type="ECO:0000313" key="3">
    <source>
        <dbReference type="Proteomes" id="UP000272025"/>
    </source>
</evidence>
<protein>
    <submittedName>
        <fullName evidence="2">Uncharacterized protein</fullName>
    </submittedName>
</protein>
<dbReference type="Pfam" id="PF12511">
    <property type="entry name" value="DUF3716"/>
    <property type="match status" value="1"/>
</dbReference>
<gene>
    <name evidence="2" type="ORF">SODALDRAFT_374365</name>
</gene>
<dbReference type="GeneID" id="39583149"/>
<organism evidence="2 3">
    <name type="scientific">Sodiomyces alkalinus (strain CBS 110278 / VKM F-3762 / F11)</name>
    <name type="common">Alkaliphilic filamentous fungus</name>
    <dbReference type="NCBI Taxonomy" id="1314773"/>
    <lineage>
        <taxon>Eukaryota</taxon>
        <taxon>Fungi</taxon>
        <taxon>Dikarya</taxon>
        <taxon>Ascomycota</taxon>
        <taxon>Pezizomycotina</taxon>
        <taxon>Sordariomycetes</taxon>
        <taxon>Hypocreomycetidae</taxon>
        <taxon>Glomerellales</taxon>
        <taxon>Plectosphaerellaceae</taxon>
        <taxon>Sodiomyces</taxon>
    </lineage>
</organism>
<evidence type="ECO:0000256" key="1">
    <source>
        <dbReference type="SAM" id="MobiDB-lite"/>
    </source>
</evidence>
<keyword evidence="3" id="KW-1185">Reference proteome</keyword>
<feature type="region of interest" description="Disordered" evidence="1">
    <location>
        <begin position="150"/>
        <end position="173"/>
    </location>
</feature>
<dbReference type="AlphaFoldDB" id="A0A3N2Q5D6"/>
<evidence type="ECO:0000313" key="2">
    <source>
        <dbReference type="EMBL" id="ROT41981.1"/>
    </source>
</evidence>
<dbReference type="EMBL" id="ML119051">
    <property type="protein sequence ID" value="ROT41981.1"/>
    <property type="molecule type" value="Genomic_DNA"/>
</dbReference>
<proteinExistence type="predicted"/>
<sequence length="220" mass="24487">MEKIAWPDEIGGEILPDAPDKQPQQLRGPELNAYIMKLFKEMCPSTVARHLGENNLEIKRGLELRLRYMKGGQVKIPNFDMTRQQSLSGFYIQMYGEEQKGDDICGRCAKNKGNLVGCYVLEGFAKGACGNCLSGSGGSVCSLADCTPAPRKRKGSVLGGSLSKRPREDDDEAALDGIPSKHLETFANFLYSVVERRSRSKPLYPSVLYYTCFFSFLFTF</sequence>
<accession>A0A3N2Q5D6</accession>
<dbReference type="Proteomes" id="UP000272025">
    <property type="component" value="Unassembled WGS sequence"/>
</dbReference>
<dbReference type="RefSeq" id="XP_028469787.1">
    <property type="nucleotide sequence ID" value="XM_028614671.1"/>
</dbReference>
<reference evidence="2 3" key="1">
    <citation type="journal article" date="2018" name="Mol. Ecol.">
        <title>The obligate alkalophilic soda-lake fungus Sodiomyces alkalinus has shifted to a protein diet.</title>
        <authorList>
            <person name="Grum-Grzhimaylo A.A."/>
            <person name="Falkoski D.L."/>
            <person name="van den Heuvel J."/>
            <person name="Valero-Jimenez C.A."/>
            <person name="Min B."/>
            <person name="Choi I.G."/>
            <person name="Lipzen A."/>
            <person name="Daum C.G."/>
            <person name="Aanen D.K."/>
            <person name="Tsang A."/>
            <person name="Henrissat B."/>
            <person name="Bilanenko E.N."/>
            <person name="de Vries R.P."/>
            <person name="van Kan J.A.L."/>
            <person name="Grigoriev I.V."/>
            <person name="Debets A.J.M."/>
        </authorList>
    </citation>
    <scope>NUCLEOTIDE SEQUENCE [LARGE SCALE GENOMIC DNA]</scope>
    <source>
        <strain evidence="2 3">F11</strain>
    </source>
</reference>
<name>A0A3N2Q5D6_SODAK</name>